<feature type="domain" description="Putative regulatory protein FmdB zinc ribbon" evidence="2">
    <location>
        <begin position="1"/>
        <end position="41"/>
    </location>
</feature>
<feature type="compositionally biased region" description="Basic and acidic residues" evidence="1">
    <location>
        <begin position="80"/>
        <end position="111"/>
    </location>
</feature>
<evidence type="ECO:0000313" key="3">
    <source>
        <dbReference type="EMBL" id="GAA3581234.1"/>
    </source>
</evidence>
<evidence type="ECO:0000256" key="1">
    <source>
        <dbReference type="SAM" id="MobiDB-lite"/>
    </source>
</evidence>
<dbReference type="SMART" id="SM00834">
    <property type="entry name" value="CxxC_CXXC_SSSS"/>
    <property type="match status" value="1"/>
</dbReference>
<dbReference type="InterPro" id="IPR013429">
    <property type="entry name" value="Regulatory_FmdB_Zinc_ribbon"/>
</dbReference>
<sequence>MILVEYACRKCANRQENWARHEVPDTATCTACGGLARRRFGGTLLGAARTTPPETSGPPSGHSHATPGSCVLTPTAARMFDARVRGDRRAVERETACQERAISEGRLDPRKPPVSGQP</sequence>
<reference evidence="4" key="1">
    <citation type="journal article" date="2019" name="Int. J. Syst. Evol. Microbiol.">
        <title>The Global Catalogue of Microorganisms (GCM) 10K type strain sequencing project: providing services to taxonomists for standard genome sequencing and annotation.</title>
        <authorList>
            <consortium name="The Broad Institute Genomics Platform"/>
            <consortium name="The Broad Institute Genome Sequencing Center for Infectious Disease"/>
            <person name="Wu L."/>
            <person name="Ma J."/>
        </authorList>
    </citation>
    <scope>NUCLEOTIDE SEQUENCE [LARGE SCALE GENOMIC DNA]</scope>
    <source>
        <strain evidence="4">JCM 16898</strain>
    </source>
</reference>
<feature type="region of interest" description="Disordered" evidence="1">
    <location>
        <begin position="43"/>
        <end position="118"/>
    </location>
</feature>
<gene>
    <name evidence="3" type="ORF">GCM10022222_77430</name>
</gene>
<organism evidence="3 4">
    <name type="scientific">Amycolatopsis ultiminotia</name>
    <dbReference type="NCBI Taxonomy" id="543629"/>
    <lineage>
        <taxon>Bacteria</taxon>
        <taxon>Bacillati</taxon>
        <taxon>Actinomycetota</taxon>
        <taxon>Actinomycetes</taxon>
        <taxon>Pseudonocardiales</taxon>
        <taxon>Pseudonocardiaceae</taxon>
        <taxon>Amycolatopsis</taxon>
    </lineage>
</organism>
<dbReference type="Proteomes" id="UP001500689">
    <property type="component" value="Unassembled WGS sequence"/>
</dbReference>
<dbReference type="RefSeq" id="WP_344868353.1">
    <property type="nucleotide sequence ID" value="NZ_BAAAZN010000025.1"/>
</dbReference>
<feature type="compositionally biased region" description="Low complexity" evidence="1">
    <location>
        <begin position="50"/>
        <end position="64"/>
    </location>
</feature>
<name>A0ABP6YG44_9PSEU</name>
<evidence type="ECO:0000259" key="2">
    <source>
        <dbReference type="SMART" id="SM00834"/>
    </source>
</evidence>
<comment type="caution">
    <text evidence="3">The sequence shown here is derived from an EMBL/GenBank/DDBJ whole genome shotgun (WGS) entry which is preliminary data.</text>
</comment>
<proteinExistence type="predicted"/>
<dbReference type="EMBL" id="BAAAZN010000025">
    <property type="protein sequence ID" value="GAA3581234.1"/>
    <property type="molecule type" value="Genomic_DNA"/>
</dbReference>
<accession>A0ABP6YG44</accession>
<evidence type="ECO:0000313" key="4">
    <source>
        <dbReference type="Proteomes" id="UP001500689"/>
    </source>
</evidence>
<protein>
    <recommendedName>
        <fullName evidence="2">Putative regulatory protein FmdB zinc ribbon domain-containing protein</fullName>
    </recommendedName>
</protein>
<keyword evidence="4" id="KW-1185">Reference proteome</keyword>